<proteinExistence type="predicted"/>
<name>A0A852VNW3_9BACT</name>
<evidence type="ECO:0000256" key="1">
    <source>
        <dbReference type="SAM" id="MobiDB-lite"/>
    </source>
</evidence>
<evidence type="ECO:0000313" key="2">
    <source>
        <dbReference type="EMBL" id="NYF91062.1"/>
    </source>
</evidence>
<feature type="compositionally biased region" description="Basic and acidic residues" evidence="1">
    <location>
        <begin position="10"/>
        <end position="30"/>
    </location>
</feature>
<dbReference type="EMBL" id="JACCCU010000002">
    <property type="protein sequence ID" value="NYF91062.1"/>
    <property type="molecule type" value="Genomic_DNA"/>
</dbReference>
<feature type="region of interest" description="Disordered" evidence="1">
    <location>
        <begin position="1"/>
        <end position="30"/>
    </location>
</feature>
<accession>A0A852VNW3</accession>
<sequence length="30" mass="3222">MVETFGILRDAQDDGKGKGDDKTTADPLRA</sequence>
<reference evidence="2 3" key="1">
    <citation type="submission" date="2020-07" db="EMBL/GenBank/DDBJ databases">
        <title>Genomic Encyclopedia of Type Strains, Phase IV (KMG-V): Genome sequencing to study the core and pangenomes of soil and plant-associated prokaryotes.</title>
        <authorList>
            <person name="Whitman W."/>
        </authorList>
    </citation>
    <scope>NUCLEOTIDE SEQUENCE [LARGE SCALE GENOMIC DNA]</scope>
    <source>
        <strain evidence="2 3">M8UP22</strain>
    </source>
</reference>
<comment type="caution">
    <text evidence="2">The sequence shown here is derived from an EMBL/GenBank/DDBJ whole genome shotgun (WGS) entry which is preliminary data.</text>
</comment>
<protein>
    <submittedName>
        <fullName evidence="2">Uncharacterized protein</fullName>
    </submittedName>
</protein>
<dbReference type="Proteomes" id="UP000564385">
    <property type="component" value="Unassembled WGS sequence"/>
</dbReference>
<gene>
    <name evidence="2" type="ORF">HDF08_003164</name>
</gene>
<evidence type="ECO:0000313" key="3">
    <source>
        <dbReference type="Proteomes" id="UP000564385"/>
    </source>
</evidence>
<organism evidence="2 3">
    <name type="scientific">Tunturiibacter lichenicola</name>
    <dbReference type="NCBI Taxonomy" id="2051959"/>
    <lineage>
        <taxon>Bacteria</taxon>
        <taxon>Pseudomonadati</taxon>
        <taxon>Acidobacteriota</taxon>
        <taxon>Terriglobia</taxon>
        <taxon>Terriglobales</taxon>
        <taxon>Acidobacteriaceae</taxon>
        <taxon>Tunturiibacter</taxon>
    </lineage>
</organism>
<dbReference type="AlphaFoldDB" id="A0A852VNW3"/>